<reference evidence="4" key="1">
    <citation type="submission" date="2015-02" db="EMBL/GenBank/DDBJ databases">
        <title>Genome sequencing for Strongylocentrotus purpuratus.</title>
        <authorList>
            <person name="Murali S."/>
            <person name="Liu Y."/>
            <person name="Vee V."/>
            <person name="English A."/>
            <person name="Wang M."/>
            <person name="Skinner E."/>
            <person name="Han Y."/>
            <person name="Muzny D.M."/>
            <person name="Worley K.C."/>
            <person name="Gibbs R.A."/>
        </authorList>
    </citation>
    <scope>NUCLEOTIDE SEQUENCE</scope>
</reference>
<dbReference type="GO" id="GO:0000127">
    <property type="term" value="C:transcription factor TFIIIC complex"/>
    <property type="evidence" value="ECO:0000318"/>
    <property type="project" value="GO_Central"/>
</dbReference>
<feature type="region of interest" description="Disordered" evidence="2">
    <location>
        <begin position="35"/>
        <end position="106"/>
    </location>
</feature>
<evidence type="ECO:0008006" key="5">
    <source>
        <dbReference type="Google" id="ProtNLM"/>
    </source>
</evidence>
<dbReference type="CTD" id="9330"/>
<dbReference type="Proteomes" id="UP000007110">
    <property type="component" value="Unassembled WGS sequence"/>
</dbReference>
<reference evidence="3" key="2">
    <citation type="submission" date="2021-01" db="UniProtKB">
        <authorList>
            <consortium name="EnsemblMetazoa"/>
        </authorList>
    </citation>
    <scope>IDENTIFICATION</scope>
</reference>
<dbReference type="PANTHER" id="PTHR23082">
    <property type="entry name" value="TRANSCRIPTION INITIATION FACTOR IIIC TFIIIC , POLYPEPTIDE 3-RELATED"/>
    <property type="match status" value="1"/>
</dbReference>
<proteinExistence type="predicted"/>
<evidence type="ECO:0000256" key="1">
    <source>
        <dbReference type="PROSITE-ProRule" id="PRU00339"/>
    </source>
</evidence>
<name>A0A7M7HFA2_STRPU</name>
<protein>
    <recommendedName>
        <fullName evidence="5">General transcription factor 3C polypeptide 3</fullName>
    </recommendedName>
</protein>
<dbReference type="Pfam" id="PF13181">
    <property type="entry name" value="TPR_8"/>
    <property type="match status" value="1"/>
</dbReference>
<keyword evidence="1" id="KW-0802">TPR repeat</keyword>
<evidence type="ECO:0000256" key="2">
    <source>
        <dbReference type="SAM" id="MobiDB-lite"/>
    </source>
</evidence>
<dbReference type="EnsemblMetazoa" id="XM_011672058">
    <property type="protein sequence ID" value="XP_011670360"/>
    <property type="gene ID" value="LOC582926"/>
</dbReference>
<accession>A0A7M7HFA2</accession>
<feature type="compositionally biased region" description="Acidic residues" evidence="2">
    <location>
        <begin position="53"/>
        <end position="69"/>
    </location>
</feature>
<dbReference type="PROSITE" id="PS50005">
    <property type="entry name" value="TPR"/>
    <property type="match status" value="1"/>
</dbReference>
<dbReference type="FunFam" id="1.25.40.10:FF:001447">
    <property type="entry name" value="general transcription factor 3C polypeptide 3"/>
    <property type="match status" value="1"/>
</dbReference>
<dbReference type="SUPFAM" id="SSF48452">
    <property type="entry name" value="TPR-like"/>
    <property type="match status" value="3"/>
</dbReference>
<dbReference type="AlphaFoldDB" id="A0A7M7HFA2"/>
<dbReference type="OrthoDB" id="151490at2759"/>
<sequence length="832" mass="95487">MDQEEIDKEQLLQYLRGEIPFEKWVQGQQMLEQEGQFTLNFDVPQPSQTQEKQDEEDEDDDEEEDEGGSDDGKTEEAGPSTDPDPSFPRLESSAGDEEENVRDITGFDAMNVEIQIMRGLRRRKCRVPPAELHKHRRRRTRVPKNLRGLMGQAHLCFARKEHDQATKMCMEIIRQAPRSVEPFQLLGMIYEDLGDMEKSMQFQLIAAHISPRDTEQWQQLADVCLERDDLEKAVYCYTKVLKFNNHHIPTLHARAGLYIRLGENKKAMESYHTIIKHLPQDEWHQGIQVARELVQRCHNLGEVNLAIEAMETLVKRFPDHISSEEVNTIAELYISSRQYQRAIQVMCDHCGVRVELGKVEPSRAEPEAVNVHIPDGLPIDLRVKLAICLIHSRHLTPVAMVTQPLFSEDPEEMGDLYLDVAEAYIEINDYEAAKPILAALVAAKNYNLPAVWLRYAECLNSLGELAESSRAYSEVLKQAPRHLDARLALAAIEQQLGRAESALQTLTLDPVEQDDDQALSKQDIQLLFRQSTLMHTQGHLQEFVEKGLNLLSKYIQKDQEDYANYSVITKGEWFSLIQKSCQSLGEMKRFGEACRLLQDTLKSNVFEKETDKPRKLKFMLVCASYLHNNFEEAFFYIREFVNKWGEKTNLMNLFSLIVTNTMGPRHHKFCLRLTIRLYPDSTALSIINGHNALQTSSYKHAIGEYVRAYYHDPSNPFLLLCVGVSLFALATQRFTVNKDSIITQGFSCLRSYQKLRGDTQESNYNIGRALQQVSIDHLAVHYYHKALSLPSIIPHDDRFDLQPQIAFNLSLIYRGSGNPEMAQELLETYCVI</sequence>
<dbReference type="InterPro" id="IPR039340">
    <property type="entry name" value="Tfc4/TFIIIC-102/Sfc4"/>
</dbReference>
<dbReference type="Gene3D" id="1.25.40.10">
    <property type="entry name" value="Tetratricopeptide repeat domain"/>
    <property type="match status" value="3"/>
</dbReference>
<dbReference type="InterPro" id="IPR011990">
    <property type="entry name" value="TPR-like_helical_dom_sf"/>
</dbReference>
<organism evidence="3 4">
    <name type="scientific">Strongylocentrotus purpuratus</name>
    <name type="common">Purple sea urchin</name>
    <dbReference type="NCBI Taxonomy" id="7668"/>
    <lineage>
        <taxon>Eukaryota</taxon>
        <taxon>Metazoa</taxon>
        <taxon>Echinodermata</taxon>
        <taxon>Eleutherozoa</taxon>
        <taxon>Echinozoa</taxon>
        <taxon>Echinoidea</taxon>
        <taxon>Euechinoidea</taxon>
        <taxon>Echinacea</taxon>
        <taxon>Camarodonta</taxon>
        <taxon>Echinidea</taxon>
        <taxon>Strongylocentrotidae</taxon>
        <taxon>Strongylocentrotus</taxon>
    </lineage>
</organism>
<dbReference type="InParanoid" id="A0A7M7HFA2"/>
<dbReference type="FunFam" id="1.25.40.10:FF:001637">
    <property type="entry name" value="General transcription factor 3C polypeptide 3"/>
    <property type="match status" value="1"/>
</dbReference>
<dbReference type="OMA" id="SSPNMKF"/>
<feature type="repeat" description="TPR" evidence="1">
    <location>
        <begin position="214"/>
        <end position="247"/>
    </location>
</feature>
<dbReference type="GO" id="GO:0006383">
    <property type="term" value="P:transcription by RNA polymerase III"/>
    <property type="evidence" value="ECO:0000318"/>
    <property type="project" value="GO_Central"/>
</dbReference>
<dbReference type="GeneID" id="582926"/>
<dbReference type="InterPro" id="IPR019734">
    <property type="entry name" value="TPR_rpt"/>
</dbReference>
<dbReference type="SMART" id="SM00028">
    <property type="entry name" value="TPR"/>
    <property type="match status" value="5"/>
</dbReference>
<dbReference type="KEGG" id="spu:582926"/>
<dbReference type="RefSeq" id="XP_011670360.2">
    <property type="nucleotide sequence ID" value="XM_011672058.2"/>
</dbReference>
<evidence type="ECO:0000313" key="3">
    <source>
        <dbReference type="EnsemblMetazoa" id="XP_011670360"/>
    </source>
</evidence>
<dbReference type="PANTHER" id="PTHR23082:SF0">
    <property type="entry name" value="GENERAL TRANSCRIPTION FACTOR 3C POLYPEPTIDE 3"/>
    <property type="match status" value="1"/>
</dbReference>
<keyword evidence="4" id="KW-1185">Reference proteome</keyword>
<dbReference type="FunCoup" id="A0A7M7HFA2">
    <property type="interactions" value="1832"/>
</dbReference>
<evidence type="ECO:0000313" key="4">
    <source>
        <dbReference type="Proteomes" id="UP000007110"/>
    </source>
</evidence>